<proteinExistence type="predicted"/>
<dbReference type="AlphaFoldDB" id="A0A1Y2K0Y1"/>
<dbReference type="InterPro" id="IPR016024">
    <property type="entry name" value="ARM-type_fold"/>
</dbReference>
<keyword evidence="3" id="KW-1185">Reference proteome</keyword>
<evidence type="ECO:0000313" key="2">
    <source>
        <dbReference type="EMBL" id="OSM00413.1"/>
    </source>
</evidence>
<organism evidence="2 3">
    <name type="scientific">Magnetofaba australis IT-1</name>
    <dbReference type="NCBI Taxonomy" id="1434232"/>
    <lineage>
        <taxon>Bacteria</taxon>
        <taxon>Pseudomonadati</taxon>
        <taxon>Pseudomonadota</taxon>
        <taxon>Magnetococcia</taxon>
        <taxon>Magnetococcales</taxon>
        <taxon>Magnetococcaceae</taxon>
        <taxon>Magnetofaba</taxon>
    </lineage>
</organism>
<evidence type="ECO:0008006" key="4">
    <source>
        <dbReference type="Google" id="ProtNLM"/>
    </source>
</evidence>
<dbReference type="STRING" id="1434232.MAIT1_00927"/>
<evidence type="ECO:0000256" key="1">
    <source>
        <dbReference type="SAM" id="SignalP"/>
    </source>
</evidence>
<name>A0A1Y2K0Y1_9PROT</name>
<sequence>MMMTRHFMRILPIAACLSVSLTLGVALWPAAALAQPSRAEAMQALAGVEWTLETDAITALGDGAEQTLMAIADDDSLLNVYRIRALMALKLFQTSDVADYLESRLAVWSNDALSRRTMESFSAGFAQTYPQRVASALTPYLANGNPHLRITAARALRSLNTAQARVAVNAYLSDRAQSWEIEALQNE</sequence>
<evidence type="ECO:0000313" key="3">
    <source>
        <dbReference type="Proteomes" id="UP000194003"/>
    </source>
</evidence>
<dbReference type="Proteomes" id="UP000194003">
    <property type="component" value="Unassembled WGS sequence"/>
</dbReference>
<dbReference type="SUPFAM" id="SSF48371">
    <property type="entry name" value="ARM repeat"/>
    <property type="match status" value="1"/>
</dbReference>
<feature type="signal peptide" evidence="1">
    <location>
        <begin position="1"/>
        <end position="34"/>
    </location>
</feature>
<dbReference type="Gene3D" id="1.25.10.10">
    <property type="entry name" value="Leucine-rich Repeat Variant"/>
    <property type="match status" value="1"/>
</dbReference>
<comment type="caution">
    <text evidence="2">The sequence shown here is derived from an EMBL/GenBank/DDBJ whole genome shotgun (WGS) entry which is preliminary data.</text>
</comment>
<gene>
    <name evidence="2" type="ORF">MAIT1_00927</name>
</gene>
<reference evidence="2 3" key="1">
    <citation type="journal article" date="2016" name="BMC Genomics">
        <title>Combined genomic and structural analyses of a cultured magnetotactic bacterium reveals its niche adaptation to a dynamic environment.</title>
        <authorList>
            <person name="Araujo A.C."/>
            <person name="Morillo V."/>
            <person name="Cypriano J."/>
            <person name="Teixeira L.C."/>
            <person name="Leao P."/>
            <person name="Lyra S."/>
            <person name="Almeida L.G."/>
            <person name="Bazylinski D.A."/>
            <person name="Vasconcellos A.T."/>
            <person name="Abreu F."/>
            <person name="Lins U."/>
        </authorList>
    </citation>
    <scope>NUCLEOTIDE SEQUENCE [LARGE SCALE GENOMIC DNA]</scope>
    <source>
        <strain evidence="2 3">IT-1</strain>
    </source>
</reference>
<accession>A0A1Y2K0Y1</accession>
<feature type="chain" id="PRO_5013254535" description="HEAT repeat domain-containing protein" evidence="1">
    <location>
        <begin position="35"/>
        <end position="187"/>
    </location>
</feature>
<dbReference type="InterPro" id="IPR011989">
    <property type="entry name" value="ARM-like"/>
</dbReference>
<keyword evidence="1" id="KW-0732">Signal</keyword>
<dbReference type="EMBL" id="LVJN01000021">
    <property type="protein sequence ID" value="OSM00413.1"/>
    <property type="molecule type" value="Genomic_DNA"/>
</dbReference>
<protein>
    <recommendedName>
        <fullName evidence="4">HEAT repeat domain-containing protein</fullName>
    </recommendedName>
</protein>